<gene>
    <name evidence="6" type="ORF">PG986_001806</name>
</gene>
<proteinExistence type="inferred from homology"/>
<dbReference type="Pfam" id="PF02582">
    <property type="entry name" value="DUF155"/>
    <property type="match status" value="1"/>
</dbReference>
<keyword evidence="4" id="KW-0732">Signal</keyword>
<keyword evidence="3" id="KW-0812">Transmembrane</keyword>
<dbReference type="GeneID" id="92071090"/>
<organism evidence="6 7">
    <name type="scientific">Apiospora aurea</name>
    <dbReference type="NCBI Taxonomy" id="335848"/>
    <lineage>
        <taxon>Eukaryota</taxon>
        <taxon>Fungi</taxon>
        <taxon>Dikarya</taxon>
        <taxon>Ascomycota</taxon>
        <taxon>Pezizomycotina</taxon>
        <taxon>Sordariomycetes</taxon>
        <taxon>Xylariomycetidae</taxon>
        <taxon>Amphisphaeriales</taxon>
        <taxon>Apiosporaceae</taxon>
        <taxon>Apiospora</taxon>
    </lineage>
</organism>
<feature type="signal peptide" evidence="4">
    <location>
        <begin position="1"/>
        <end position="20"/>
    </location>
</feature>
<dbReference type="InterPro" id="IPR003734">
    <property type="entry name" value="DUF155"/>
</dbReference>
<dbReference type="Proteomes" id="UP001391051">
    <property type="component" value="Unassembled WGS sequence"/>
</dbReference>
<dbReference type="PANTHER" id="PTHR16255">
    <property type="entry name" value="REQUIRED FOR MEIOTIC NUCLEAR DIVISION PROTEIN 1 HOMOLOG"/>
    <property type="match status" value="1"/>
</dbReference>
<accession>A0ABR1QY36</accession>
<dbReference type="InterPro" id="IPR051624">
    <property type="entry name" value="RMD1/Sad1-interacting"/>
</dbReference>
<evidence type="ECO:0000259" key="5">
    <source>
        <dbReference type="Pfam" id="PF02582"/>
    </source>
</evidence>
<feature type="transmembrane region" description="Helical" evidence="3">
    <location>
        <begin position="617"/>
        <end position="638"/>
    </location>
</feature>
<evidence type="ECO:0000256" key="4">
    <source>
        <dbReference type="SAM" id="SignalP"/>
    </source>
</evidence>
<name>A0ABR1QY36_9PEZI</name>
<evidence type="ECO:0000256" key="3">
    <source>
        <dbReference type="SAM" id="Phobius"/>
    </source>
</evidence>
<dbReference type="RefSeq" id="XP_066706921.1">
    <property type="nucleotide sequence ID" value="XM_066838028.1"/>
</dbReference>
<evidence type="ECO:0000256" key="1">
    <source>
        <dbReference type="ARBA" id="ARBA00008306"/>
    </source>
</evidence>
<feature type="compositionally biased region" description="Basic and acidic residues" evidence="2">
    <location>
        <begin position="375"/>
        <end position="388"/>
    </location>
</feature>
<comment type="caution">
    <text evidence="6">The sequence shown here is derived from an EMBL/GenBank/DDBJ whole genome shotgun (WGS) entry which is preliminary data.</text>
</comment>
<dbReference type="PANTHER" id="PTHR16255:SF4">
    <property type="entry name" value="SPORULATION PROTEIN RMD8"/>
    <property type="match status" value="1"/>
</dbReference>
<keyword evidence="3" id="KW-1133">Transmembrane helix</keyword>
<reference evidence="6 7" key="1">
    <citation type="submission" date="2023-01" db="EMBL/GenBank/DDBJ databases">
        <title>Analysis of 21 Apiospora genomes using comparative genomics revels a genus with tremendous synthesis potential of carbohydrate active enzymes and secondary metabolites.</title>
        <authorList>
            <person name="Sorensen T."/>
        </authorList>
    </citation>
    <scope>NUCLEOTIDE SEQUENCE [LARGE SCALE GENOMIC DNA]</scope>
    <source>
        <strain evidence="6 7">CBS 24483</strain>
    </source>
</reference>
<evidence type="ECO:0000313" key="7">
    <source>
        <dbReference type="Proteomes" id="UP001391051"/>
    </source>
</evidence>
<keyword evidence="3" id="KW-0472">Membrane</keyword>
<keyword evidence="7" id="KW-1185">Reference proteome</keyword>
<evidence type="ECO:0000256" key="2">
    <source>
        <dbReference type="SAM" id="MobiDB-lite"/>
    </source>
</evidence>
<protein>
    <recommendedName>
        <fullName evidence="5">DUF155 domain-containing protein</fullName>
    </recommendedName>
</protein>
<feature type="chain" id="PRO_5046262413" description="DUF155 domain-containing protein" evidence="4">
    <location>
        <begin position="21"/>
        <end position="706"/>
    </location>
</feature>
<sequence>MPSIFGIICFLLTLCWAVSGAPVGGNGVDTLLSKLPRGGYIIAFDDGKPFVHTNITDDSTSSATSTAANLPTPAVSNNALLTPRTKDQWGCIGGEMVRQPCYLELAEKLGYWCDIGNMVTDARQRPASRSAQPLPVTAAGAPPRMSSMRFISVDNVLQYASEIPSGQPRLPPGVSPRAVTGARRISGGGLPNLASRTGQHNIPSRTSRISEKLVLLPVADEDDEVLDDEGDALIEEEDRPLNDDERDMLRKRGALRGKSYAERLPKVQRAEKLSRLTAYCTAQSYKIKATSEFLRKKHDAKTKLYDDCLYTVYHIPLLPGTEGYRVRSRPILKSPGTGKTVVDLEIERNEQRDEHMGYYDEYGFGQSPTSPTRENGNHHSASDDRDYDPQEASNNPTNHLAPDAKQFAEMFVFSYGVVVFWNFTEQQEKNILADLAFAENESGVSLVTRPLEQNDFETEEFHFEYNANIKRPRIFNDMITLLPRSDHMVKLTISHAIAQSTKLCFFEERMSETMLNAQHVPKRLALTGDLSMTRTEILKILGRLFKSRVDINLSSNILDVPNFFWDAEPMLHPLFVAIREYLEIDPRIKVLNERCRVFLDLAEILSDSVADAKMSTITWIVIVLIIISILVTVTEVALRFAILSKEKENSNGGSGNAAADLLRAKLHGAIGNASLAELKLWSAGLSEQQRGAVCGSDYVGTTFAGI</sequence>
<feature type="region of interest" description="Disordered" evidence="2">
    <location>
        <begin position="359"/>
        <end position="400"/>
    </location>
</feature>
<dbReference type="EMBL" id="JAQQWE010000001">
    <property type="protein sequence ID" value="KAK7967529.1"/>
    <property type="molecule type" value="Genomic_DNA"/>
</dbReference>
<feature type="domain" description="DUF155" evidence="5">
    <location>
        <begin position="410"/>
        <end position="592"/>
    </location>
</feature>
<evidence type="ECO:0000313" key="6">
    <source>
        <dbReference type="EMBL" id="KAK7967529.1"/>
    </source>
</evidence>
<comment type="similarity">
    <text evidence="1">Belongs to the RMD1/sif2 family.</text>
</comment>